<organism evidence="2 3">
    <name type="scientific">Bdellovibrio bacteriovorus</name>
    <dbReference type="NCBI Taxonomy" id="959"/>
    <lineage>
        <taxon>Bacteria</taxon>
        <taxon>Pseudomonadati</taxon>
        <taxon>Bdellovibrionota</taxon>
        <taxon>Bdellovibrionia</taxon>
        <taxon>Bdellovibrionales</taxon>
        <taxon>Pseudobdellovibrionaceae</taxon>
        <taxon>Bdellovibrio</taxon>
    </lineage>
</organism>
<evidence type="ECO:0008006" key="4">
    <source>
        <dbReference type="Google" id="ProtNLM"/>
    </source>
</evidence>
<evidence type="ECO:0000256" key="1">
    <source>
        <dbReference type="SAM" id="Phobius"/>
    </source>
</evidence>
<dbReference type="Proteomes" id="UP000075391">
    <property type="component" value="Unassembled WGS sequence"/>
</dbReference>
<evidence type="ECO:0000313" key="2">
    <source>
        <dbReference type="EMBL" id="KYG67601.1"/>
    </source>
</evidence>
<dbReference type="EMBL" id="LUKF01000008">
    <property type="protein sequence ID" value="KYG67601.1"/>
    <property type="molecule type" value="Genomic_DNA"/>
</dbReference>
<gene>
    <name evidence="2" type="ORF">AZI85_17120</name>
</gene>
<protein>
    <recommendedName>
        <fullName evidence="4">Cation:proton antiporter</fullName>
    </recommendedName>
</protein>
<dbReference type="InterPro" id="IPR005133">
    <property type="entry name" value="PhaG_MnhG_YufB"/>
</dbReference>
<dbReference type="GO" id="GO:0015385">
    <property type="term" value="F:sodium:proton antiporter activity"/>
    <property type="evidence" value="ECO:0007669"/>
    <property type="project" value="TreeGrafter"/>
</dbReference>
<feature type="transmembrane region" description="Helical" evidence="1">
    <location>
        <begin position="6"/>
        <end position="24"/>
    </location>
</feature>
<accession>A0A150WT80</accession>
<dbReference type="PANTHER" id="PTHR34703">
    <property type="entry name" value="ANTIPORTER SUBUNIT MNHG2-RELATED"/>
    <property type="match status" value="1"/>
</dbReference>
<dbReference type="OrthoDB" id="5298764at2"/>
<feature type="transmembrane region" description="Helical" evidence="1">
    <location>
        <begin position="62"/>
        <end position="82"/>
    </location>
</feature>
<comment type="caution">
    <text evidence="2">The sequence shown here is derived from an EMBL/GenBank/DDBJ whole genome shotgun (WGS) entry which is preliminary data.</text>
</comment>
<dbReference type="Pfam" id="PF03334">
    <property type="entry name" value="PhaG_MnhG_YufB"/>
    <property type="match status" value="1"/>
</dbReference>
<keyword evidence="1" id="KW-0812">Transmembrane</keyword>
<dbReference type="AlphaFoldDB" id="A0A150WT80"/>
<reference evidence="2 3" key="1">
    <citation type="submission" date="2016-03" db="EMBL/GenBank/DDBJ databases">
        <authorList>
            <person name="Ploux O."/>
        </authorList>
    </citation>
    <scope>NUCLEOTIDE SEQUENCE [LARGE SCALE GENOMIC DNA]</scope>
    <source>
        <strain evidence="2 3">BER2</strain>
    </source>
</reference>
<keyword evidence="1" id="KW-1133">Transmembrane helix</keyword>
<keyword evidence="1" id="KW-0472">Membrane</keyword>
<evidence type="ECO:0000313" key="3">
    <source>
        <dbReference type="Proteomes" id="UP000075391"/>
    </source>
</evidence>
<name>A0A150WT80_BDEBC</name>
<sequence length="119" mass="12830">METLVDVLLFLGAISILLAAVGAMKFPDTLTRIAAITKASTLGSVCFCLGGALHFWHWETTALLIASSVILALGIPISSHLISRSRVKEGSHPHPLYLKRNDHELDFTANKPPPASRSD</sequence>
<dbReference type="PANTHER" id="PTHR34703:SF1">
    <property type="entry name" value="ANTIPORTER SUBUNIT MNHG2-RELATED"/>
    <property type="match status" value="1"/>
</dbReference>
<dbReference type="RefSeq" id="WP_063243311.1">
    <property type="nucleotide sequence ID" value="NZ_LUKF01000008.1"/>
</dbReference>
<proteinExistence type="predicted"/>